<dbReference type="InterPro" id="IPR050370">
    <property type="entry name" value="HES_HEY"/>
</dbReference>
<dbReference type="SUPFAM" id="SSF47459">
    <property type="entry name" value="HLH, helix-loop-helix DNA-binding domain"/>
    <property type="match status" value="1"/>
</dbReference>
<feature type="compositionally biased region" description="Polar residues" evidence="5">
    <location>
        <begin position="495"/>
        <end position="516"/>
    </location>
</feature>
<dbReference type="RefSeq" id="XP_035828630.1">
    <property type="nucleotide sequence ID" value="XM_035972737.1"/>
</dbReference>
<feature type="compositionally biased region" description="Low complexity" evidence="5">
    <location>
        <begin position="546"/>
        <end position="573"/>
    </location>
</feature>
<keyword evidence="3" id="KW-0804">Transcription</keyword>
<feature type="compositionally biased region" description="Low complexity" evidence="5">
    <location>
        <begin position="214"/>
        <end position="233"/>
    </location>
</feature>
<feature type="compositionally biased region" description="Basic residues" evidence="5">
    <location>
        <begin position="404"/>
        <end position="415"/>
    </location>
</feature>
<dbReference type="InterPro" id="IPR003650">
    <property type="entry name" value="Orange_dom"/>
</dbReference>
<feature type="compositionally biased region" description="Basic and acidic residues" evidence="5">
    <location>
        <begin position="578"/>
        <end position="589"/>
    </location>
</feature>
<dbReference type="Gene3D" id="4.10.280.10">
    <property type="entry name" value="Helix-loop-helix DNA-binding domain"/>
    <property type="match status" value="1"/>
</dbReference>
<dbReference type="GeneID" id="101862758"/>
<evidence type="ECO:0000256" key="4">
    <source>
        <dbReference type="ARBA" id="ARBA00023242"/>
    </source>
</evidence>
<keyword evidence="9" id="KW-0808">Transferase</keyword>
<sequence length="589" mass="64137">MMTESDLVSPTSTSAPHELSPGRMEEKTSYRKSNKPMMEKKRRARINSCLGQLKSLVLQAMKKDNSQYSKLEKADILELTVKHLKNVQRYQVSSSLTQTPDAISKYRAGFNECANEVIRYLGQSHGVNDEARSRILSHLASILTPINTLPLQQAHHHTPILPAPSSSVVAASQQQQLQQQLQQQHHFHLQQQQQQHQQHAAYLSAASQGLTLDSNNNNSSSNNNNNNNSSNINSKSIKLETSSYATHSSAVVKSVGREATAMNLATPTPDVTSANSASPTAFQAPIVSGVTAAPPGGLQLPCIATAAMATGTQFQLVPSALPSGQLALVLAPQHVSALNMGVYTQQQQQQQQAAAATRTPLLHDAAQSLPPPPPPPPAPHSQNQKVTTAGTRIPLLHDTTSTMHRLHQHHHHQQQHHQQQQQQQQQHPHSSVLEDGKNRLPSNLRNESPMSLVTKHPRSPKLTGTPPTTTAVQPSPLQHQEVSQGGGQGERSAAVEQSTAARATVTTSPNHVTSHQASSASSRDSGKKTETDMDTDDNDNSNIHRNIINKNTTANNNNSNNNNNNNKNNANNNVMRGTTKENDPMWRPW</sequence>
<dbReference type="GO" id="GO:0016301">
    <property type="term" value="F:kinase activity"/>
    <property type="evidence" value="ECO:0007669"/>
    <property type="project" value="UniProtKB-KW"/>
</dbReference>
<feature type="region of interest" description="Disordered" evidence="5">
    <location>
        <begin position="210"/>
        <end position="233"/>
    </location>
</feature>
<keyword evidence="4" id="KW-0539">Nucleus</keyword>
<keyword evidence="2" id="KW-0805">Transcription regulation</keyword>
<evidence type="ECO:0000259" key="7">
    <source>
        <dbReference type="PROSITE" id="PS51054"/>
    </source>
</evidence>
<feature type="compositionally biased region" description="Pro residues" evidence="5">
    <location>
        <begin position="369"/>
        <end position="379"/>
    </location>
</feature>
<feature type="domain" description="Orange" evidence="7">
    <location>
        <begin position="106"/>
        <end position="139"/>
    </location>
</feature>
<evidence type="ECO:0000256" key="5">
    <source>
        <dbReference type="SAM" id="MobiDB-lite"/>
    </source>
</evidence>
<feature type="region of interest" description="Disordered" evidence="5">
    <location>
        <begin position="1"/>
        <end position="41"/>
    </location>
</feature>
<dbReference type="InterPro" id="IPR036638">
    <property type="entry name" value="HLH_DNA-bd_sf"/>
</dbReference>
<evidence type="ECO:0000256" key="1">
    <source>
        <dbReference type="ARBA" id="ARBA00004123"/>
    </source>
</evidence>
<feature type="region of interest" description="Disordered" evidence="5">
    <location>
        <begin position="403"/>
        <end position="589"/>
    </location>
</feature>
<protein>
    <submittedName>
        <fullName evidence="9">Probable serine/threonine-protein kinase tsuA</fullName>
    </submittedName>
</protein>
<feature type="compositionally biased region" description="Basic residues" evidence="5">
    <location>
        <begin position="30"/>
        <end position="41"/>
    </location>
</feature>
<name>A0ABM1W1T7_APLCA</name>
<evidence type="ECO:0000256" key="2">
    <source>
        <dbReference type="ARBA" id="ARBA00023015"/>
    </source>
</evidence>
<proteinExistence type="predicted"/>
<dbReference type="PANTHER" id="PTHR10985">
    <property type="entry name" value="BASIC HELIX-LOOP-HELIX TRANSCRIPTION FACTOR, HES-RELATED"/>
    <property type="match status" value="1"/>
</dbReference>
<dbReference type="Pfam" id="PF00010">
    <property type="entry name" value="HLH"/>
    <property type="match status" value="1"/>
</dbReference>
<feature type="compositionally biased region" description="Polar residues" evidence="5">
    <location>
        <begin position="465"/>
        <end position="483"/>
    </location>
</feature>
<comment type="subcellular location">
    <subcellularLocation>
        <location evidence="1">Nucleus</location>
    </subcellularLocation>
</comment>
<keyword evidence="9" id="KW-0418">Kinase</keyword>
<evidence type="ECO:0000313" key="8">
    <source>
        <dbReference type="Proteomes" id="UP000694888"/>
    </source>
</evidence>
<dbReference type="Proteomes" id="UP000694888">
    <property type="component" value="Unplaced"/>
</dbReference>
<dbReference type="Pfam" id="PF07527">
    <property type="entry name" value="Hairy_orange"/>
    <property type="match status" value="1"/>
</dbReference>
<organism evidence="8 9">
    <name type="scientific">Aplysia californica</name>
    <name type="common">California sea hare</name>
    <dbReference type="NCBI Taxonomy" id="6500"/>
    <lineage>
        <taxon>Eukaryota</taxon>
        <taxon>Metazoa</taxon>
        <taxon>Spiralia</taxon>
        <taxon>Lophotrochozoa</taxon>
        <taxon>Mollusca</taxon>
        <taxon>Gastropoda</taxon>
        <taxon>Heterobranchia</taxon>
        <taxon>Euthyneura</taxon>
        <taxon>Tectipleura</taxon>
        <taxon>Aplysiida</taxon>
        <taxon>Aplysioidea</taxon>
        <taxon>Aplysiidae</taxon>
        <taxon>Aplysia</taxon>
    </lineage>
</organism>
<accession>A0ABM1W1T7</accession>
<dbReference type="SUPFAM" id="SSF158457">
    <property type="entry name" value="Orange domain-like"/>
    <property type="match status" value="1"/>
</dbReference>
<feature type="compositionally biased region" description="Polar residues" evidence="5">
    <location>
        <begin position="440"/>
        <end position="451"/>
    </location>
</feature>
<dbReference type="SMART" id="SM00353">
    <property type="entry name" value="HLH"/>
    <property type="match status" value="1"/>
</dbReference>
<dbReference type="Gene3D" id="6.10.250.980">
    <property type="match status" value="1"/>
</dbReference>
<keyword evidence="8" id="KW-1185">Reference proteome</keyword>
<reference evidence="9" key="1">
    <citation type="submission" date="2025-08" db="UniProtKB">
        <authorList>
            <consortium name="RefSeq"/>
        </authorList>
    </citation>
    <scope>IDENTIFICATION</scope>
</reference>
<feature type="domain" description="BHLH" evidence="6">
    <location>
        <begin position="30"/>
        <end position="87"/>
    </location>
</feature>
<dbReference type="SMART" id="SM00511">
    <property type="entry name" value="ORANGE"/>
    <property type="match status" value="1"/>
</dbReference>
<evidence type="ECO:0000313" key="9">
    <source>
        <dbReference type="RefSeq" id="XP_035828630.1"/>
    </source>
</evidence>
<feature type="compositionally biased region" description="Low complexity" evidence="5">
    <location>
        <begin position="416"/>
        <end position="427"/>
    </location>
</feature>
<evidence type="ECO:0000259" key="6">
    <source>
        <dbReference type="PROSITE" id="PS50888"/>
    </source>
</evidence>
<feature type="region of interest" description="Disordered" evidence="5">
    <location>
        <begin position="364"/>
        <end position="386"/>
    </location>
</feature>
<feature type="compositionally biased region" description="Polar residues" evidence="5">
    <location>
        <begin position="1"/>
        <end position="15"/>
    </location>
</feature>
<dbReference type="CDD" id="cd11459">
    <property type="entry name" value="bHLH-O_HES1_4"/>
    <property type="match status" value="1"/>
</dbReference>
<evidence type="ECO:0000256" key="3">
    <source>
        <dbReference type="ARBA" id="ARBA00023163"/>
    </source>
</evidence>
<gene>
    <name evidence="9" type="primary">LOC101862758</name>
</gene>
<dbReference type="PROSITE" id="PS51054">
    <property type="entry name" value="ORANGE"/>
    <property type="match status" value="1"/>
</dbReference>
<dbReference type="InterPro" id="IPR011598">
    <property type="entry name" value="bHLH_dom"/>
</dbReference>
<dbReference type="PROSITE" id="PS50888">
    <property type="entry name" value="BHLH"/>
    <property type="match status" value="1"/>
</dbReference>